<evidence type="ECO:0000259" key="1">
    <source>
        <dbReference type="Pfam" id="PF00248"/>
    </source>
</evidence>
<dbReference type="Proteomes" id="UP000178606">
    <property type="component" value="Unassembled WGS sequence"/>
</dbReference>
<accession>A0A1F6CSV5</accession>
<sequence>MSDIARRRLGRTGVAVTGMGFGGAPLGELFERVGEADAQATLQAAWDAGVRYFDTAPFYGYGKSEHRIGGFLRERPRKEFVLSTKVGRVLRATRDLDRFDRGMWVGGLPFEVAFDYSYDGIMRSYEDSLQRLGLSSVDLLLIHDLDHLFHVTEERVSAYVAQLLTSGWRALDELRDSGQIKGVGAGINRLGAIPRFLDHVDLDFFIVAMPYTLLDQKVLDVEFPRCAERGVGVVIGAVFASGILATGPVEGARYAYAPASAEVLEKTRRIEAVCRRHNVPLPAAALQFPLAHPVVAAVIPGGFKPGHVQSNARLFRHPIPAGLWADLKAEGLLREDAPTP</sequence>
<feature type="domain" description="NADP-dependent oxidoreductase" evidence="1">
    <location>
        <begin position="19"/>
        <end position="327"/>
    </location>
</feature>
<dbReference type="Pfam" id="PF00248">
    <property type="entry name" value="Aldo_ket_red"/>
    <property type="match status" value="1"/>
</dbReference>
<protein>
    <submittedName>
        <fullName evidence="2">Pyridoxal 4-dehydrogenase</fullName>
    </submittedName>
</protein>
<dbReference type="InterPro" id="IPR020471">
    <property type="entry name" value="AKR"/>
</dbReference>
<dbReference type="SUPFAM" id="SSF51430">
    <property type="entry name" value="NAD(P)-linked oxidoreductase"/>
    <property type="match status" value="1"/>
</dbReference>
<gene>
    <name evidence="2" type="ORF">A3F84_09130</name>
</gene>
<dbReference type="GO" id="GO:0016491">
    <property type="term" value="F:oxidoreductase activity"/>
    <property type="evidence" value="ECO:0007669"/>
    <property type="project" value="InterPro"/>
</dbReference>
<name>A0A1F6CSV5_HANXR</name>
<dbReference type="EMBL" id="MFKF01000149">
    <property type="protein sequence ID" value="OGG52268.1"/>
    <property type="molecule type" value="Genomic_DNA"/>
</dbReference>
<dbReference type="Gene3D" id="3.20.20.100">
    <property type="entry name" value="NADP-dependent oxidoreductase domain"/>
    <property type="match status" value="1"/>
</dbReference>
<evidence type="ECO:0000313" key="3">
    <source>
        <dbReference type="Proteomes" id="UP000178606"/>
    </source>
</evidence>
<dbReference type="PANTHER" id="PTHR42686">
    <property type="entry name" value="GH17980P-RELATED"/>
    <property type="match status" value="1"/>
</dbReference>
<organism evidence="2 3">
    <name type="scientific">Handelsmanbacteria sp. (strain RIFCSPLOWO2_12_FULL_64_10)</name>
    <dbReference type="NCBI Taxonomy" id="1817868"/>
    <lineage>
        <taxon>Bacteria</taxon>
        <taxon>Candidatus Handelsmaniibacteriota</taxon>
    </lineage>
</organism>
<comment type="caution">
    <text evidence="2">The sequence shown here is derived from an EMBL/GenBank/DDBJ whole genome shotgun (WGS) entry which is preliminary data.</text>
</comment>
<reference evidence="2 3" key="1">
    <citation type="journal article" date="2016" name="Nat. Commun.">
        <title>Thousands of microbial genomes shed light on interconnected biogeochemical processes in an aquifer system.</title>
        <authorList>
            <person name="Anantharaman K."/>
            <person name="Brown C.T."/>
            <person name="Hug L.A."/>
            <person name="Sharon I."/>
            <person name="Castelle C.J."/>
            <person name="Probst A.J."/>
            <person name="Thomas B.C."/>
            <person name="Singh A."/>
            <person name="Wilkins M.J."/>
            <person name="Karaoz U."/>
            <person name="Brodie E.L."/>
            <person name="Williams K.H."/>
            <person name="Hubbard S.S."/>
            <person name="Banfield J.F."/>
        </authorList>
    </citation>
    <scope>NUCLEOTIDE SEQUENCE [LARGE SCALE GENOMIC DNA]</scope>
    <source>
        <strain evidence="3">RIFCSPLOWO2_12_FULL_64_10</strain>
    </source>
</reference>
<dbReference type="GO" id="GO:0005829">
    <property type="term" value="C:cytosol"/>
    <property type="evidence" value="ECO:0007669"/>
    <property type="project" value="TreeGrafter"/>
</dbReference>
<dbReference type="InterPro" id="IPR023210">
    <property type="entry name" value="NADP_OxRdtase_dom"/>
</dbReference>
<dbReference type="PANTHER" id="PTHR42686:SF1">
    <property type="entry name" value="GH17980P-RELATED"/>
    <property type="match status" value="1"/>
</dbReference>
<evidence type="ECO:0000313" key="2">
    <source>
        <dbReference type="EMBL" id="OGG52268.1"/>
    </source>
</evidence>
<dbReference type="AlphaFoldDB" id="A0A1F6CSV5"/>
<proteinExistence type="predicted"/>
<dbReference type="InterPro" id="IPR036812">
    <property type="entry name" value="NAD(P)_OxRdtase_dom_sf"/>
</dbReference>